<feature type="region of interest" description="Disordered" evidence="1">
    <location>
        <begin position="270"/>
        <end position="309"/>
    </location>
</feature>
<dbReference type="GO" id="GO:0062026">
    <property type="term" value="P:negative regulation of SCF-dependent proteasomal ubiquitin-dependent catabolic process"/>
    <property type="evidence" value="ECO:0007669"/>
    <property type="project" value="TreeGrafter"/>
</dbReference>
<dbReference type="GO" id="GO:0005654">
    <property type="term" value="C:nucleoplasm"/>
    <property type="evidence" value="ECO:0007669"/>
    <property type="project" value="TreeGrafter"/>
</dbReference>
<gene>
    <name evidence="3" type="ORF">BS50DRAFT_487420</name>
</gene>
<dbReference type="Gene3D" id="3.90.190.10">
    <property type="entry name" value="Protein tyrosine phosphatase superfamily"/>
    <property type="match status" value="1"/>
</dbReference>
<accession>A0A2T2P0T8</accession>
<evidence type="ECO:0000256" key="1">
    <source>
        <dbReference type="SAM" id="MobiDB-lite"/>
    </source>
</evidence>
<evidence type="ECO:0000313" key="4">
    <source>
        <dbReference type="Proteomes" id="UP000240883"/>
    </source>
</evidence>
<dbReference type="AlphaFoldDB" id="A0A2T2P0T8"/>
<evidence type="ECO:0000259" key="2">
    <source>
        <dbReference type="PROSITE" id="PS50056"/>
    </source>
</evidence>
<dbReference type="PANTHER" id="PTHR46588">
    <property type="entry name" value="SERINE/THREONINE/TYROSINE-INTERACTING PROTEIN"/>
    <property type="match status" value="1"/>
</dbReference>
<feature type="domain" description="Tyrosine specific protein phosphatases" evidence="2">
    <location>
        <begin position="156"/>
        <end position="226"/>
    </location>
</feature>
<dbReference type="Proteomes" id="UP000240883">
    <property type="component" value="Unassembled WGS sequence"/>
</dbReference>
<dbReference type="PANTHER" id="PTHR46588:SF1">
    <property type="entry name" value="SERINE_THREONINE_TYROSINE-INTERACTING PROTEIN"/>
    <property type="match status" value="1"/>
</dbReference>
<dbReference type="PROSITE" id="PS50056">
    <property type="entry name" value="TYR_PHOSPHATASE_2"/>
    <property type="match status" value="1"/>
</dbReference>
<keyword evidence="4" id="KW-1185">Reference proteome</keyword>
<proteinExistence type="predicted"/>
<dbReference type="InterPro" id="IPR052449">
    <property type="entry name" value="STYX-Interacting_Phosphatase"/>
</dbReference>
<organism evidence="3 4">
    <name type="scientific">Corynespora cassiicola Philippines</name>
    <dbReference type="NCBI Taxonomy" id="1448308"/>
    <lineage>
        <taxon>Eukaryota</taxon>
        <taxon>Fungi</taxon>
        <taxon>Dikarya</taxon>
        <taxon>Ascomycota</taxon>
        <taxon>Pezizomycotina</taxon>
        <taxon>Dothideomycetes</taxon>
        <taxon>Pleosporomycetidae</taxon>
        <taxon>Pleosporales</taxon>
        <taxon>Corynesporascaceae</taxon>
        <taxon>Corynespora</taxon>
    </lineage>
</organism>
<protein>
    <recommendedName>
        <fullName evidence="2">Tyrosine specific protein phosphatases domain-containing protein</fullName>
    </recommendedName>
</protein>
<dbReference type="OrthoDB" id="10252009at2759"/>
<dbReference type="GO" id="GO:0005737">
    <property type="term" value="C:cytoplasm"/>
    <property type="evidence" value="ECO:0007669"/>
    <property type="project" value="TreeGrafter"/>
</dbReference>
<name>A0A2T2P0T8_CORCC</name>
<reference evidence="3 4" key="1">
    <citation type="journal article" date="2018" name="Front. Microbiol.">
        <title>Genome-Wide Analysis of Corynespora cassiicola Leaf Fall Disease Putative Effectors.</title>
        <authorList>
            <person name="Lopez D."/>
            <person name="Ribeiro S."/>
            <person name="Label P."/>
            <person name="Fumanal B."/>
            <person name="Venisse J.S."/>
            <person name="Kohler A."/>
            <person name="de Oliveira R.R."/>
            <person name="Labutti K."/>
            <person name="Lipzen A."/>
            <person name="Lail K."/>
            <person name="Bauer D."/>
            <person name="Ohm R.A."/>
            <person name="Barry K.W."/>
            <person name="Spatafora J."/>
            <person name="Grigoriev I.V."/>
            <person name="Martin F.M."/>
            <person name="Pujade-Renaud V."/>
        </authorList>
    </citation>
    <scope>NUCLEOTIDE SEQUENCE [LARGE SCALE GENOMIC DNA]</scope>
    <source>
        <strain evidence="3 4">Philippines</strain>
    </source>
</reference>
<dbReference type="GO" id="GO:1990444">
    <property type="term" value="F:F-box domain binding"/>
    <property type="evidence" value="ECO:0007669"/>
    <property type="project" value="TreeGrafter"/>
</dbReference>
<dbReference type="STRING" id="1448308.A0A2T2P0T8"/>
<dbReference type="CDD" id="cd14498">
    <property type="entry name" value="DSP"/>
    <property type="match status" value="1"/>
</dbReference>
<dbReference type="InterPro" id="IPR029021">
    <property type="entry name" value="Prot-tyrosine_phosphatase-like"/>
</dbReference>
<dbReference type="GO" id="GO:0070372">
    <property type="term" value="P:regulation of ERK1 and ERK2 cascade"/>
    <property type="evidence" value="ECO:0007669"/>
    <property type="project" value="TreeGrafter"/>
</dbReference>
<dbReference type="EMBL" id="KZ678131">
    <property type="protein sequence ID" value="PSN71295.1"/>
    <property type="molecule type" value="Genomic_DNA"/>
</dbReference>
<dbReference type="SUPFAM" id="SSF52799">
    <property type="entry name" value="(Phosphotyrosine protein) phosphatases II"/>
    <property type="match status" value="1"/>
</dbReference>
<sequence length="309" mass="34485">MSTLPPEDAPMPDNDTANMRLHAYTYRLPTAPRIVVPPPTLSADMPTLSVGHVATPVDEIDCGFLKEYSLENIVRENTLLEWAYDRRRQAQLILPWLYLGPMTAAKDKAFIAREGITMVLAIRTNHSSMNGVLRAAREAGPEVATIEAANYHALVGKFAEATRLINRHVANIRDLAIKAGNPQLGKVLVFCESGNEKSAVVTAAYLMEMLDDFDYIKAMQVCQAQRFCVNFDDTLKGILRAHWDILLAKRSVANSRQELLQSSNLTAGLQQRSIDDTHDDEAMELDSSRDPSDLLRFSGRDNTPFRDQN</sequence>
<evidence type="ECO:0000313" key="3">
    <source>
        <dbReference type="EMBL" id="PSN71295.1"/>
    </source>
</evidence>
<dbReference type="InterPro" id="IPR000387">
    <property type="entry name" value="Tyr_Pase_dom"/>
</dbReference>